<dbReference type="InterPro" id="IPR020827">
    <property type="entry name" value="Asparaginase/glutaminase_AS1"/>
</dbReference>
<feature type="binding site" evidence="5">
    <location>
        <position position="61"/>
    </location>
    <ligand>
        <name>substrate</name>
    </ligand>
</feature>
<reference evidence="10 11" key="1">
    <citation type="submission" date="2012-08" db="EMBL/GenBank/DDBJ databases">
        <title>The Genome Sequence of Barnesiella intestinihominis YIT 11860.</title>
        <authorList>
            <consortium name="The Broad Institute Genome Sequencing Platform"/>
            <person name="Earl A."/>
            <person name="Ward D."/>
            <person name="Feldgarden M."/>
            <person name="Gevers D."/>
            <person name="Morotomi M."/>
            <person name="Walker B."/>
            <person name="Young S.K."/>
            <person name="Zeng Q."/>
            <person name="Gargeya S."/>
            <person name="Fitzgerald M."/>
            <person name="Haas B."/>
            <person name="Abouelleil A."/>
            <person name="Alvarado L."/>
            <person name="Arachchi H.M."/>
            <person name="Berlin A.M."/>
            <person name="Chapman S.B."/>
            <person name="Goldberg J."/>
            <person name="Griggs A."/>
            <person name="Gujja S."/>
            <person name="Hansen M."/>
            <person name="Howarth C."/>
            <person name="Imamovic A."/>
            <person name="Larimer J."/>
            <person name="McCowen C."/>
            <person name="Montmayeur A."/>
            <person name="Murphy C."/>
            <person name="Neiman D."/>
            <person name="Pearson M."/>
            <person name="Priest M."/>
            <person name="Roberts A."/>
            <person name="Saif S."/>
            <person name="Shea T."/>
            <person name="Sisk P."/>
            <person name="Sykes S."/>
            <person name="Wortman J."/>
            <person name="Nusbaum C."/>
            <person name="Birren B."/>
        </authorList>
    </citation>
    <scope>NUCLEOTIDE SEQUENCE [LARGE SCALE GENOMIC DNA]</scope>
    <source>
        <strain evidence="10 11">YIT 11860</strain>
    </source>
</reference>
<gene>
    <name evidence="10" type="ORF">HMPREF9448_00821</name>
</gene>
<dbReference type="STRING" id="742726.HMPREF9448_00821"/>
<dbReference type="InterPro" id="IPR006033">
    <property type="entry name" value="AsnA_fam"/>
</dbReference>
<dbReference type="InterPro" id="IPR027474">
    <property type="entry name" value="L-asparaginase_N"/>
</dbReference>
<dbReference type="EMBL" id="ADLE01000007">
    <property type="protein sequence ID" value="EJZ65091.1"/>
    <property type="molecule type" value="Genomic_DNA"/>
</dbReference>
<evidence type="ECO:0000313" key="10">
    <source>
        <dbReference type="EMBL" id="EJZ65091.1"/>
    </source>
</evidence>
<evidence type="ECO:0000256" key="7">
    <source>
        <dbReference type="PROSITE-ProRule" id="PRU10100"/>
    </source>
</evidence>
<dbReference type="FunFam" id="3.40.50.40:FF:000001">
    <property type="entry name" value="L-asparaginase 1"/>
    <property type="match status" value="1"/>
</dbReference>
<dbReference type="AlphaFoldDB" id="K0X3U6"/>
<dbReference type="InterPro" id="IPR036152">
    <property type="entry name" value="Asp/glu_Ase-like_sf"/>
</dbReference>
<dbReference type="PROSITE" id="PS00917">
    <property type="entry name" value="ASN_GLN_ASE_2"/>
    <property type="match status" value="1"/>
</dbReference>
<dbReference type="Gene3D" id="3.40.50.40">
    <property type="match status" value="1"/>
</dbReference>
<dbReference type="InterPro" id="IPR037152">
    <property type="entry name" value="L-asparaginase_N_sf"/>
</dbReference>
<dbReference type="GO" id="GO:0004067">
    <property type="term" value="F:asparaginase activity"/>
    <property type="evidence" value="ECO:0007669"/>
    <property type="project" value="UniProtKB-UniRule"/>
</dbReference>
<feature type="binding site" evidence="5">
    <location>
        <begin position="92"/>
        <end position="93"/>
    </location>
    <ligand>
        <name>substrate</name>
    </ligand>
</feature>
<dbReference type="eggNOG" id="COG0252">
    <property type="taxonomic scope" value="Bacteria"/>
</dbReference>
<sequence length="348" mass="38166">MPENITSVLIIYTGGTIGMVENSKTGSLEPFNFHHLLDKVPELRQLGFSISTVQFEPPIDSSEIEPDSWVKLVHIIADNYDLFDGFVVLHGTDTMAYTASALSFMLENLNKPVILTGSQLPIGMLRTDGKENLITAIEIAAAKNTNGDPLVPEVCIFFGNHLLRGNRTTKISAESFSAFVSTNYPPLAQAGVHIHYDENQIARTTSKPLRPHYLMNTNIVVLKLFPGISEQTVRSILNIPGLKGVVLETFGSGNAPVKEWFLYLLKEAVDKGIVIVNVSQCMGGSVQMSRYGTGCKLEDVGVVSGYDSTTEAVLTKLMFLFGHRYSAKVVKENMNRSLSGEITLTLHN</sequence>
<keyword evidence="3" id="KW-0378">Hydrolase</keyword>
<dbReference type="InterPro" id="IPR006034">
    <property type="entry name" value="Asparaginase/glutaminase-like"/>
</dbReference>
<organism evidence="10 11">
    <name type="scientific">Barnesiella intestinihominis YIT 11860</name>
    <dbReference type="NCBI Taxonomy" id="742726"/>
    <lineage>
        <taxon>Bacteria</taxon>
        <taxon>Pseudomonadati</taxon>
        <taxon>Bacteroidota</taxon>
        <taxon>Bacteroidia</taxon>
        <taxon>Bacteroidales</taxon>
        <taxon>Barnesiellaceae</taxon>
        <taxon>Barnesiella</taxon>
    </lineage>
</organism>
<accession>K0X3U6</accession>
<dbReference type="InterPro" id="IPR027475">
    <property type="entry name" value="Asparaginase/glutaminase_AS2"/>
</dbReference>
<evidence type="ECO:0000256" key="1">
    <source>
        <dbReference type="ARBA" id="ARBA00010518"/>
    </source>
</evidence>
<dbReference type="Gene3D" id="3.40.50.1170">
    <property type="entry name" value="L-asparaginase, N-terminal domain"/>
    <property type="match status" value="1"/>
</dbReference>
<feature type="domain" description="Asparaginase/glutaminase C-terminal" evidence="9">
    <location>
        <begin position="218"/>
        <end position="334"/>
    </location>
</feature>
<comment type="caution">
    <text evidence="10">The sequence shown here is derived from an EMBL/GenBank/DDBJ whole genome shotgun (WGS) entry which is preliminary data.</text>
</comment>
<dbReference type="PIRSF" id="PIRSF500176">
    <property type="entry name" value="L_ASNase"/>
    <property type="match status" value="1"/>
</dbReference>
<dbReference type="PANTHER" id="PTHR11707:SF28">
    <property type="entry name" value="60 KDA LYSOPHOSPHOLIPASE"/>
    <property type="match status" value="1"/>
</dbReference>
<name>K0X3U6_9BACT</name>
<dbReference type="CDD" id="cd08963">
    <property type="entry name" value="L-asparaginase_I"/>
    <property type="match status" value="1"/>
</dbReference>
<evidence type="ECO:0000256" key="2">
    <source>
        <dbReference type="ARBA" id="ARBA00012920"/>
    </source>
</evidence>
<evidence type="ECO:0000256" key="5">
    <source>
        <dbReference type="PIRSR" id="PIRSR001220-2"/>
    </source>
</evidence>
<dbReference type="SMART" id="SM00870">
    <property type="entry name" value="Asparaginase"/>
    <property type="match status" value="1"/>
</dbReference>
<keyword evidence="11" id="KW-1185">Reference proteome</keyword>
<evidence type="ECO:0000256" key="4">
    <source>
        <dbReference type="PIRSR" id="PIRSR001220-1"/>
    </source>
</evidence>
<dbReference type="PANTHER" id="PTHR11707">
    <property type="entry name" value="L-ASPARAGINASE"/>
    <property type="match status" value="1"/>
</dbReference>
<dbReference type="InterPro" id="IPR027473">
    <property type="entry name" value="L-asparaginase_C"/>
</dbReference>
<dbReference type="InterPro" id="IPR040919">
    <property type="entry name" value="Asparaginase_C"/>
</dbReference>
<dbReference type="PRINTS" id="PR00139">
    <property type="entry name" value="ASNGLNASE"/>
</dbReference>
<dbReference type="EC" id="3.5.1.1" evidence="2"/>
<dbReference type="GeneID" id="77848134"/>
<feature type="active site" description="O-isoaspartyl threonine intermediate" evidence="4">
    <location>
        <position position="16"/>
    </location>
</feature>
<dbReference type="NCBIfam" id="TIGR00519">
    <property type="entry name" value="asnASE_I"/>
    <property type="match status" value="1"/>
</dbReference>
<dbReference type="GO" id="GO:0009066">
    <property type="term" value="P:aspartate family amino acid metabolic process"/>
    <property type="evidence" value="ECO:0007669"/>
    <property type="project" value="UniProtKB-ARBA"/>
</dbReference>
<dbReference type="PROSITE" id="PS00144">
    <property type="entry name" value="ASN_GLN_ASE_1"/>
    <property type="match status" value="1"/>
</dbReference>
<protein>
    <recommendedName>
        <fullName evidence="2">asparaginase</fullName>
        <ecNumber evidence="2">3.5.1.1</ecNumber>
    </recommendedName>
</protein>
<dbReference type="PATRIC" id="fig|742726.3.peg.880"/>
<dbReference type="RefSeq" id="WP_008861315.1">
    <property type="nucleotide sequence ID" value="NZ_JH815203.1"/>
</dbReference>
<dbReference type="InterPro" id="IPR041725">
    <property type="entry name" value="L-asparaginase_I"/>
</dbReference>
<evidence type="ECO:0000259" key="9">
    <source>
        <dbReference type="Pfam" id="PF17763"/>
    </source>
</evidence>
<dbReference type="OrthoDB" id="9788068at2"/>
<evidence type="ECO:0000256" key="6">
    <source>
        <dbReference type="PROSITE-ProRule" id="PRU10099"/>
    </source>
</evidence>
<feature type="active site" evidence="6">
    <location>
        <position position="16"/>
    </location>
</feature>
<evidence type="ECO:0000259" key="8">
    <source>
        <dbReference type="Pfam" id="PF00710"/>
    </source>
</evidence>
<feature type="domain" description="L-asparaginase N-terminal" evidence="8">
    <location>
        <begin position="8"/>
        <end position="200"/>
    </location>
</feature>
<evidence type="ECO:0000256" key="3">
    <source>
        <dbReference type="ARBA" id="ARBA00022801"/>
    </source>
</evidence>
<dbReference type="Proteomes" id="UP000006044">
    <property type="component" value="Unassembled WGS sequence"/>
</dbReference>
<dbReference type="Pfam" id="PF00710">
    <property type="entry name" value="Asparaginase"/>
    <property type="match status" value="1"/>
</dbReference>
<dbReference type="Pfam" id="PF17763">
    <property type="entry name" value="Asparaginase_C"/>
    <property type="match status" value="1"/>
</dbReference>
<proteinExistence type="inferred from homology"/>
<feature type="active site" evidence="7">
    <location>
        <position position="92"/>
    </location>
</feature>
<dbReference type="SFLD" id="SFLDS00057">
    <property type="entry name" value="Glutaminase/Asparaginase"/>
    <property type="match status" value="1"/>
</dbReference>
<dbReference type="HOGENOM" id="CLU_019134_2_2_10"/>
<dbReference type="PROSITE" id="PS51732">
    <property type="entry name" value="ASN_GLN_ASE_3"/>
    <property type="match status" value="1"/>
</dbReference>
<evidence type="ECO:0000313" key="11">
    <source>
        <dbReference type="Proteomes" id="UP000006044"/>
    </source>
</evidence>
<comment type="similarity">
    <text evidence="1">Belongs to the asparaginase 1 family.</text>
</comment>
<dbReference type="FunFam" id="3.40.50.1170:FF:000004">
    <property type="entry name" value="L-asparaginase, type I"/>
    <property type="match status" value="1"/>
</dbReference>
<dbReference type="PIRSF" id="PIRSF001220">
    <property type="entry name" value="L-ASNase_gatD"/>
    <property type="match status" value="1"/>
</dbReference>
<dbReference type="SUPFAM" id="SSF53774">
    <property type="entry name" value="Glutaminase/Asparaginase"/>
    <property type="match status" value="1"/>
</dbReference>